<comment type="caution">
    <text evidence="1">The sequence shown here is derived from an EMBL/GenBank/DDBJ whole genome shotgun (WGS) entry which is preliminary data.</text>
</comment>
<evidence type="ECO:0000313" key="1">
    <source>
        <dbReference type="EMBL" id="OSC32831.1"/>
    </source>
</evidence>
<organism evidence="1 2">
    <name type="scientific">Mycolicibacillus koreensis</name>
    <dbReference type="NCBI Taxonomy" id="1069220"/>
    <lineage>
        <taxon>Bacteria</taxon>
        <taxon>Bacillati</taxon>
        <taxon>Actinomycetota</taxon>
        <taxon>Actinomycetes</taxon>
        <taxon>Mycobacteriales</taxon>
        <taxon>Mycobacteriaceae</taxon>
        <taxon>Mycolicibacillus</taxon>
    </lineage>
</organism>
<accession>A0A7I7SCF1</accession>
<proteinExistence type="predicted"/>
<dbReference type="EMBL" id="NCXO01000032">
    <property type="protein sequence ID" value="OSC32831.1"/>
    <property type="molecule type" value="Genomic_DNA"/>
</dbReference>
<reference evidence="1 2" key="1">
    <citation type="submission" date="2017-04" db="EMBL/GenBank/DDBJ databases">
        <title>The new phylogeny of genus Mycobacterium.</title>
        <authorList>
            <person name="Tortoli E."/>
            <person name="Trovato A."/>
            <person name="Cirillo D.M."/>
        </authorList>
    </citation>
    <scope>NUCLEOTIDE SEQUENCE [LARGE SCALE GENOMIC DNA]</scope>
    <source>
        <strain evidence="1 2">KCTC 19819</strain>
    </source>
</reference>
<keyword evidence="2" id="KW-1185">Reference proteome</keyword>
<protein>
    <submittedName>
        <fullName evidence="1">Uncharacterized protein</fullName>
    </submittedName>
</protein>
<dbReference type="AlphaFoldDB" id="A0A7I7SCF1"/>
<evidence type="ECO:0000313" key="2">
    <source>
        <dbReference type="Proteomes" id="UP000193577"/>
    </source>
</evidence>
<name>A0A7I7SCF1_9MYCO</name>
<gene>
    <name evidence="1" type="ORF">B8W67_14025</name>
</gene>
<dbReference type="Proteomes" id="UP000193577">
    <property type="component" value="Unassembled WGS sequence"/>
</dbReference>
<sequence>MEERSRMASDDIIDRARASIELWAATPGVTIEVHTGMVAAEDAYRNAPELVSEMAAEIERLRAEVEQHEINVRMLGH</sequence>